<dbReference type="Gene3D" id="3.40.50.2000">
    <property type="entry name" value="Glycogen Phosphorylase B"/>
    <property type="match status" value="2"/>
</dbReference>
<sequence>MRVLTIISKLEMGGIEKTLLSCLPYLIEHGVKMSVLCSLGGALDKDYEALGVDLIDFGKHKKPFKDARFLKKVLSEREFDIVHSRGGHTAGLFAKVCHDLAIPFVVSLHNERAMFRNNWIGRPLLGSVRALYLNYHKRLTLKYATRIVGHSKANLKYFTNVVDELPSESQFQVLYNGVNFSKFHNYPSLSADKQAELDDLVAGADKVFIHVGSFKEQKNHQFLIDVFKRLDPIENKYRLVLLGVGPLMRRIQDYVKEQGLVPHVLFVGMQTNIAPYLHCSDLFIFPSLYEGFGNVLIEAQYVKLPVAASAIAPHYEATEKGYHEYMYNPTDVDDATQKIVNLLEASDLVNKRETGQTFARSFSITNMVNNLFNIYKTATNAK</sequence>
<name>A0A4Q6XGA6_9SPHI</name>
<dbReference type="CDD" id="cd03811">
    <property type="entry name" value="GT4_GT28_WabH-like"/>
    <property type="match status" value="1"/>
</dbReference>
<comment type="caution">
    <text evidence="2">The sequence shown here is derived from an EMBL/GenBank/DDBJ whole genome shotgun (WGS) entry which is preliminary data.</text>
</comment>
<dbReference type="PANTHER" id="PTHR45947">
    <property type="entry name" value="SULFOQUINOVOSYL TRANSFERASE SQD2"/>
    <property type="match status" value="1"/>
</dbReference>
<evidence type="ECO:0000259" key="1">
    <source>
        <dbReference type="Pfam" id="PF13439"/>
    </source>
</evidence>
<dbReference type="OrthoDB" id="9811239at2"/>
<evidence type="ECO:0000313" key="3">
    <source>
        <dbReference type="Proteomes" id="UP000292855"/>
    </source>
</evidence>
<dbReference type="EMBL" id="SGIT01000003">
    <property type="protein sequence ID" value="RZF58891.1"/>
    <property type="molecule type" value="Genomic_DNA"/>
</dbReference>
<accession>A0A4Q6XGA6</accession>
<dbReference type="AlphaFoldDB" id="A0A4Q6XGA6"/>
<keyword evidence="2" id="KW-0808">Transferase</keyword>
<gene>
    <name evidence="2" type="ORF">EWE74_16345</name>
</gene>
<reference evidence="2 3" key="1">
    <citation type="submission" date="2019-02" db="EMBL/GenBank/DDBJ databases">
        <authorList>
            <person name="Li Y."/>
        </authorList>
    </citation>
    <scope>NUCLEOTIDE SEQUENCE [LARGE SCALE GENOMIC DNA]</scope>
    <source>
        <strain evidence="2 3">30C10-4-7</strain>
    </source>
</reference>
<dbReference type="RefSeq" id="WP_130142709.1">
    <property type="nucleotide sequence ID" value="NZ_SGIT01000003.1"/>
</dbReference>
<dbReference type="Pfam" id="PF13692">
    <property type="entry name" value="Glyco_trans_1_4"/>
    <property type="match status" value="1"/>
</dbReference>
<feature type="domain" description="Glycosyltransferase subfamily 4-like N-terminal" evidence="1">
    <location>
        <begin position="12"/>
        <end position="180"/>
    </location>
</feature>
<proteinExistence type="predicted"/>
<dbReference type="InterPro" id="IPR050194">
    <property type="entry name" value="Glycosyltransferase_grp1"/>
</dbReference>
<evidence type="ECO:0000313" key="2">
    <source>
        <dbReference type="EMBL" id="RZF58891.1"/>
    </source>
</evidence>
<protein>
    <submittedName>
        <fullName evidence="2">Glycosyltransferase</fullName>
    </submittedName>
</protein>
<dbReference type="SUPFAM" id="SSF53756">
    <property type="entry name" value="UDP-Glycosyltransferase/glycogen phosphorylase"/>
    <property type="match status" value="1"/>
</dbReference>
<dbReference type="PANTHER" id="PTHR45947:SF3">
    <property type="entry name" value="SULFOQUINOVOSYL TRANSFERASE SQD2"/>
    <property type="match status" value="1"/>
</dbReference>
<organism evidence="2 3">
    <name type="scientific">Sphingobacterium corticibacterium</name>
    <dbReference type="NCBI Taxonomy" id="2484746"/>
    <lineage>
        <taxon>Bacteria</taxon>
        <taxon>Pseudomonadati</taxon>
        <taxon>Bacteroidota</taxon>
        <taxon>Sphingobacteriia</taxon>
        <taxon>Sphingobacteriales</taxon>
        <taxon>Sphingobacteriaceae</taxon>
        <taxon>Sphingobacterium</taxon>
    </lineage>
</organism>
<dbReference type="GO" id="GO:0016757">
    <property type="term" value="F:glycosyltransferase activity"/>
    <property type="evidence" value="ECO:0007669"/>
    <property type="project" value="UniProtKB-ARBA"/>
</dbReference>
<dbReference type="InterPro" id="IPR028098">
    <property type="entry name" value="Glyco_trans_4-like_N"/>
</dbReference>
<dbReference type="Pfam" id="PF13439">
    <property type="entry name" value="Glyco_transf_4"/>
    <property type="match status" value="1"/>
</dbReference>
<dbReference type="Proteomes" id="UP000292855">
    <property type="component" value="Unassembled WGS sequence"/>
</dbReference>
<keyword evidence="3" id="KW-1185">Reference proteome</keyword>